<reference evidence="1" key="1">
    <citation type="journal article" date="2020" name="Nature">
        <title>Giant virus diversity and host interactions through global metagenomics.</title>
        <authorList>
            <person name="Schulz F."/>
            <person name="Roux S."/>
            <person name="Paez-Espino D."/>
            <person name="Jungbluth S."/>
            <person name="Walsh D.A."/>
            <person name="Denef V.J."/>
            <person name="McMahon K.D."/>
            <person name="Konstantinidis K.T."/>
            <person name="Eloe-Fadrosh E.A."/>
            <person name="Kyrpides N.C."/>
            <person name="Woyke T."/>
        </authorList>
    </citation>
    <scope>NUCLEOTIDE SEQUENCE</scope>
    <source>
        <strain evidence="1">GVMAG-M-3300025695-21</strain>
    </source>
</reference>
<dbReference type="SUPFAM" id="SSF51735">
    <property type="entry name" value="NAD(P)-binding Rossmann-fold domains"/>
    <property type="match status" value="1"/>
</dbReference>
<dbReference type="GO" id="GO:0006556">
    <property type="term" value="P:S-adenosylmethionine biosynthetic process"/>
    <property type="evidence" value="ECO:0007669"/>
    <property type="project" value="TreeGrafter"/>
</dbReference>
<dbReference type="AlphaFoldDB" id="A0A6C0J586"/>
<dbReference type="Gene3D" id="3.40.50.720">
    <property type="entry name" value="NAD(P)-binding Rossmann-like Domain"/>
    <property type="match status" value="1"/>
</dbReference>
<dbReference type="PANTHER" id="PTHR10491">
    <property type="entry name" value="DTDP-4-DEHYDRORHAMNOSE REDUCTASE"/>
    <property type="match status" value="1"/>
</dbReference>
<sequence length="291" mass="33948">MKVYIIGYNGWIGNKMQDVFLNNNIKYINSLYRAEDKNIYEDILKYDITHVFCCSGRTHGKLDDTYYNTIDYLEDIRTTSQNINDNLYVPVSLALFCEKNKIHFTYIGTGCIFNYDDKHTIDNNVGFTEDDEPNFFGSQYSIVKGVTDKLMKNTSALTLRIRMPLSSDLNDRNFISKITKYDKICSIKNSMTSLDDMLPICLEMMKNNERGVFNFTNPGSISHNEILDLYKYIIDPNFTWVNFDINEQDKVLKSKRSNNYLDTSKLESKYKVKNIKNATIDILYKMKESII</sequence>
<dbReference type="PANTHER" id="PTHR10491:SF4">
    <property type="entry name" value="METHIONINE ADENOSYLTRANSFERASE 2 SUBUNIT BETA"/>
    <property type="match status" value="1"/>
</dbReference>
<dbReference type="GO" id="GO:0048269">
    <property type="term" value="C:methionine adenosyltransferase complex"/>
    <property type="evidence" value="ECO:0007669"/>
    <property type="project" value="TreeGrafter"/>
</dbReference>
<name>A0A6C0J586_9ZZZZ</name>
<proteinExistence type="predicted"/>
<dbReference type="InterPro" id="IPR036291">
    <property type="entry name" value="NAD(P)-bd_dom_sf"/>
</dbReference>
<dbReference type="EMBL" id="MN740302">
    <property type="protein sequence ID" value="QHT99117.1"/>
    <property type="molecule type" value="Genomic_DNA"/>
</dbReference>
<evidence type="ECO:0000313" key="1">
    <source>
        <dbReference type="EMBL" id="QHT99117.1"/>
    </source>
</evidence>
<dbReference type="InterPro" id="IPR005913">
    <property type="entry name" value="dTDP_dehydrorham_reduct"/>
</dbReference>
<protein>
    <recommendedName>
        <fullName evidence="2">RmlD-like substrate binding domain-containing protein</fullName>
    </recommendedName>
</protein>
<accession>A0A6C0J586</accession>
<dbReference type="GO" id="GO:0048270">
    <property type="term" value="F:methionine adenosyltransferase regulator activity"/>
    <property type="evidence" value="ECO:0007669"/>
    <property type="project" value="TreeGrafter"/>
</dbReference>
<organism evidence="1">
    <name type="scientific">viral metagenome</name>
    <dbReference type="NCBI Taxonomy" id="1070528"/>
    <lineage>
        <taxon>unclassified sequences</taxon>
        <taxon>metagenomes</taxon>
        <taxon>organismal metagenomes</taxon>
    </lineage>
</organism>
<evidence type="ECO:0008006" key="2">
    <source>
        <dbReference type="Google" id="ProtNLM"/>
    </source>
</evidence>